<evidence type="ECO:0000313" key="6">
    <source>
        <dbReference type="Proteomes" id="UP001158045"/>
    </source>
</evidence>
<name>A0ABT6NAT4_9FIRM</name>
<dbReference type="Pfam" id="PF01814">
    <property type="entry name" value="Hemerythrin"/>
    <property type="match status" value="1"/>
</dbReference>
<feature type="domain" description="Hemerythrin-like" evidence="4">
    <location>
        <begin position="13"/>
        <end position="126"/>
    </location>
</feature>
<dbReference type="InterPro" id="IPR012312">
    <property type="entry name" value="Hemerythrin-like"/>
</dbReference>
<dbReference type="InterPro" id="IPR035938">
    <property type="entry name" value="Hemerythrin-like_sf"/>
</dbReference>
<dbReference type="Gene3D" id="1.20.120.50">
    <property type="entry name" value="Hemerythrin-like"/>
    <property type="match status" value="1"/>
</dbReference>
<comment type="caution">
    <text evidence="5">The sequence shown here is derived from an EMBL/GenBank/DDBJ whole genome shotgun (WGS) entry which is preliminary data.</text>
</comment>
<dbReference type="SUPFAM" id="SSF47188">
    <property type="entry name" value="Hemerythrin-like"/>
    <property type="match status" value="1"/>
</dbReference>
<proteinExistence type="inferred from homology"/>
<comment type="similarity">
    <text evidence="1">Belongs to the hemerythrin family.</text>
</comment>
<dbReference type="CDD" id="cd12107">
    <property type="entry name" value="Hemerythrin"/>
    <property type="match status" value="1"/>
</dbReference>
<evidence type="ECO:0000313" key="5">
    <source>
        <dbReference type="EMBL" id="MDH8677527.1"/>
    </source>
</evidence>
<evidence type="ECO:0000256" key="2">
    <source>
        <dbReference type="ARBA" id="ARBA00022723"/>
    </source>
</evidence>
<keyword evidence="3" id="KW-0408">Iron</keyword>
<dbReference type="RefSeq" id="WP_281093342.1">
    <property type="nucleotide sequence ID" value="NZ_JARYZI010000002.1"/>
</dbReference>
<dbReference type="NCBIfam" id="TIGR02481">
    <property type="entry name" value="hemeryth_dom"/>
    <property type="match status" value="1"/>
</dbReference>
<dbReference type="EMBL" id="JARYZI010000002">
    <property type="protein sequence ID" value="MDH8677527.1"/>
    <property type="molecule type" value="Genomic_DNA"/>
</dbReference>
<keyword evidence="6" id="KW-1185">Reference proteome</keyword>
<dbReference type="Proteomes" id="UP001158045">
    <property type="component" value="Unassembled WGS sequence"/>
</dbReference>
<dbReference type="PANTHER" id="PTHR37164">
    <property type="entry name" value="BACTERIOHEMERYTHRIN"/>
    <property type="match status" value="1"/>
</dbReference>
<dbReference type="InterPro" id="IPR012827">
    <property type="entry name" value="Hemerythrin_metal-bd"/>
</dbReference>
<dbReference type="PANTHER" id="PTHR37164:SF1">
    <property type="entry name" value="BACTERIOHEMERYTHRIN"/>
    <property type="match status" value="1"/>
</dbReference>
<protein>
    <submittedName>
        <fullName evidence="5">Hemerythrin family protein</fullName>
    </submittedName>
</protein>
<organism evidence="5 6">
    <name type="scientific">Fusibacter bizertensis</name>
    <dbReference type="NCBI Taxonomy" id="1488331"/>
    <lineage>
        <taxon>Bacteria</taxon>
        <taxon>Bacillati</taxon>
        <taxon>Bacillota</taxon>
        <taxon>Clostridia</taxon>
        <taxon>Eubacteriales</taxon>
        <taxon>Eubacteriales Family XII. Incertae Sedis</taxon>
        <taxon>Fusibacter</taxon>
    </lineage>
</organism>
<keyword evidence="2" id="KW-0479">Metal-binding</keyword>
<dbReference type="InterPro" id="IPR050669">
    <property type="entry name" value="Hemerythrin"/>
</dbReference>
<dbReference type="NCBIfam" id="NF033749">
    <property type="entry name" value="bact_hemeryth"/>
    <property type="match status" value="1"/>
</dbReference>
<evidence type="ECO:0000256" key="3">
    <source>
        <dbReference type="ARBA" id="ARBA00023004"/>
    </source>
</evidence>
<evidence type="ECO:0000259" key="4">
    <source>
        <dbReference type="Pfam" id="PF01814"/>
    </source>
</evidence>
<accession>A0ABT6NAT4</accession>
<evidence type="ECO:0000256" key="1">
    <source>
        <dbReference type="ARBA" id="ARBA00010587"/>
    </source>
</evidence>
<gene>
    <name evidence="5" type="ORF">QE109_05175</name>
</gene>
<sequence length="137" mass="15804">MQVYKWTDSLKTNIDKIDNDHKLIISKAQELADAMSQGKGKGQIVETLGFLQKYVKTHFAEEEIMQQKAKFSDIEMHKKNHTYFINELDKLSAKIAQDPTSTVNVIELNRLISGWFMNHIQKMDVEVAKHINGNNKN</sequence>
<reference evidence="5 6" key="1">
    <citation type="submission" date="2023-04" db="EMBL/GenBank/DDBJ databases">
        <title>Fusibacter bizertensis strain WBS, isolated from littoral bottom sediments of the Arctic seas - biochemical and genomic analysis.</title>
        <authorList>
            <person name="Brioukhanov A.L."/>
        </authorList>
    </citation>
    <scope>NUCLEOTIDE SEQUENCE [LARGE SCALE GENOMIC DNA]</scope>
    <source>
        <strain evidence="5 6">WBS</strain>
    </source>
</reference>